<feature type="compositionally biased region" description="Basic and acidic residues" evidence="1">
    <location>
        <begin position="80"/>
        <end position="100"/>
    </location>
</feature>
<dbReference type="AlphaFoldDB" id="A0A415E4A3"/>
<dbReference type="InterPro" id="IPR007730">
    <property type="entry name" value="SPOR-like_dom"/>
</dbReference>
<keyword evidence="2" id="KW-1133">Transmembrane helix</keyword>
<keyword evidence="5" id="KW-1185">Reference proteome</keyword>
<evidence type="ECO:0000313" key="5">
    <source>
        <dbReference type="Proteomes" id="UP000284841"/>
    </source>
</evidence>
<keyword evidence="2" id="KW-0472">Membrane</keyword>
<feature type="transmembrane region" description="Helical" evidence="2">
    <location>
        <begin position="20"/>
        <end position="42"/>
    </location>
</feature>
<organism evidence="4 5">
    <name type="scientific">Emergencia timonensis</name>
    <dbReference type="NCBI Taxonomy" id="1776384"/>
    <lineage>
        <taxon>Bacteria</taxon>
        <taxon>Bacillati</taxon>
        <taxon>Bacillota</taxon>
        <taxon>Clostridia</taxon>
        <taxon>Peptostreptococcales</taxon>
        <taxon>Anaerovoracaceae</taxon>
        <taxon>Emergencia</taxon>
    </lineage>
</organism>
<feature type="region of interest" description="Disordered" evidence="1">
    <location>
        <begin position="65"/>
        <end position="114"/>
    </location>
</feature>
<dbReference type="PROSITE" id="PS51724">
    <property type="entry name" value="SPOR"/>
    <property type="match status" value="1"/>
</dbReference>
<dbReference type="Gene3D" id="3.30.70.1070">
    <property type="entry name" value="Sporulation related repeat"/>
    <property type="match status" value="1"/>
</dbReference>
<dbReference type="RefSeq" id="WP_067542538.1">
    <property type="nucleotide sequence ID" value="NZ_AP025567.1"/>
</dbReference>
<comment type="caution">
    <text evidence="4">The sequence shown here is derived from an EMBL/GenBank/DDBJ whole genome shotgun (WGS) entry which is preliminary data.</text>
</comment>
<dbReference type="GO" id="GO:0042834">
    <property type="term" value="F:peptidoglycan binding"/>
    <property type="evidence" value="ECO:0007669"/>
    <property type="project" value="InterPro"/>
</dbReference>
<name>A0A415E4A3_9FIRM</name>
<dbReference type="Pfam" id="PF05036">
    <property type="entry name" value="SPOR"/>
    <property type="match status" value="1"/>
</dbReference>
<dbReference type="STRING" id="1776384.GCA_900086585_04088"/>
<evidence type="ECO:0000256" key="1">
    <source>
        <dbReference type="SAM" id="MobiDB-lite"/>
    </source>
</evidence>
<dbReference type="EMBL" id="QRMS01000002">
    <property type="protein sequence ID" value="RHJ88450.1"/>
    <property type="molecule type" value="Genomic_DNA"/>
</dbReference>
<dbReference type="Proteomes" id="UP000284841">
    <property type="component" value="Unassembled WGS sequence"/>
</dbReference>
<feature type="domain" description="SPOR" evidence="3">
    <location>
        <begin position="110"/>
        <end position="185"/>
    </location>
</feature>
<sequence length="186" mass="20810">MNRRRIRRYRNQRRNSGMKFLGIIGIMIIAVICGYLTARFVIAPLLGYDTEVLKLDLPSKLTAVLDRSGDSTDDEDTADKDESKKTSQAQQDEKKDNAKDNEDDDSDSSDSEDKGYALQFGLFSTEAKAEELVSKLEDEGIDSKIKEIDGKYKVISPIVSTKDEAVEKLKNTDSSEVSDVFITVIK</sequence>
<accession>A0A415E4A3</accession>
<proteinExistence type="predicted"/>
<reference evidence="4 5" key="1">
    <citation type="submission" date="2018-08" db="EMBL/GenBank/DDBJ databases">
        <title>A genome reference for cultivated species of the human gut microbiota.</title>
        <authorList>
            <person name="Zou Y."/>
            <person name="Xue W."/>
            <person name="Luo G."/>
        </authorList>
    </citation>
    <scope>NUCLEOTIDE SEQUENCE [LARGE SCALE GENOMIC DNA]</scope>
    <source>
        <strain evidence="4 5">AM07-24</strain>
    </source>
</reference>
<evidence type="ECO:0000256" key="2">
    <source>
        <dbReference type="SAM" id="Phobius"/>
    </source>
</evidence>
<feature type="compositionally biased region" description="Acidic residues" evidence="1">
    <location>
        <begin position="101"/>
        <end position="110"/>
    </location>
</feature>
<dbReference type="OrthoDB" id="2083937at2"/>
<evidence type="ECO:0000313" key="4">
    <source>
        <dbReference type="EMBL" id="RHJ88450.1"/>
    </source>
</evidence>
<keyword evidence="2" id="KW-0812">Transmembrane</keyword>
<dbReference type="InterPro" id="IPR036680">
    <property type="entry name" value="SPOR-like_sf"/>
</dbReference>
<protein>
    <submittedName>
        <fullName evidence="4">SPOR domain-containing protein</fullName>
    </submittedName>
</protein>
<evidence type="ECO:0000259" key="3">
    <source>
        <dbReference type="PROSITE" id="PS51724"/>
    </source>
</evidence>
<dbReference type="GeneID" id="83006365"/>
<gene>
    <name evidence="4" type="ORF">DW099_08685</name>
</gene>
<dbReference type="SUPFAM" id="SSF110997">
    <property type="entry name" value="Sporulation related repeat"/>
    <property type="match status" value="1"/>
</dbReference>